<evidence type="ECO:0000313" key="4">
    <source>
        <dbReference type="Proteomes" id="UP001190926"/>
    </source>
</evidence>
<protein>
    <submittedName>
        <fullName evidence="3">LOW protein: PPR containing-like protein</fullName>
    </submittedName>
</protein>
<feature type="repeat" description="PPR" evidence="2">
    <location>
        <begin position="84"/>
        <end position="115"/>
    </location>
</feature>
<sequence length="688" mass="76731">MRSLKEGLKFHAHAVKSGFLPRIITTNQLIDLYSKHGLTSDAHKLFDGMPDRNVFSWNTIINAYIRSRNLPKAKDLFDSSPLKDSITYNLMISGYARSDGCERDAIELFIQMQFEEDGARIDEFTLTTMLNLLAKLRVLRYGVQVHSFMVKSGNDQSGFSLSSLIDMYSKCGNFWDACRVVNGQCGEGMVDCVVKNALLAACCREGKMEIAREIFFNDPELNDDVSWNTMISGCAQNGLEEEAVELFKCMAKEGFRWNEHTFASLLAACSALKSLKLGKEVHAWVLKDGTCLNPFISSGIVDIYSKCGDMRSAENVLRRIGMSNIFAITSMIVRYSARGEMAEARKLFDSVAERNFVMWTAIISGYVKLQKCEDAFVLFHEYASEEMTVPDAVILVSMLGACAVQASVDPGKQIHAYMLRIGITMDAKAISALIDMYSKCGFILHARRLFERVSIRDTIMYNVMISGCAHHGFEHDAIHLFEEMIGRGLHPDAVTFIALLSACRHGGLVEAGENYFLSMSKDYAIPPEIDHYACMVDLYGRANQLEKAVSFMEKMPIEPNSVILSAFLTACRTNKNLELAKMAEDKLLEIDGDNGSRYFQLASVYASGGKWDEKGRVMRTMRGKEVKKLAGCSWIQLGNGVHSFTSGDRSHSEAVAIYSTLGCLINELYDKVGVDLNTKLLSLFSPES</sequence>
<dbReference type="GO" id="GO:0099402">
    <property type="term" value="P:plant organ development"/>
    <property type="evidence" value="ECO:0007669"/>
    <property type="project" value="UniProtKB-ARBA"/>
</dbReference>
<feature type="repeat" description="PPR" evidence="2">
    <location>
        <begin position="223"/>
        <end position="257"/>
    </location>
</feature>
<name>A0AAD4JBE4_PERFH</name>
<dbReference type="NCBIfam" id="TIGR00756">
    <property type="entry name" value="PPR"/>
    <property type="match status" value="4"/>
</dbReference>
<dbReference type="PROSITE" id="PS51375">
    <property type="entry name" value="PPR"/>
    <property type="match status" value="4"/>
</dbReference>
<keyword evidence="4" id="KW-1185">Reference proteome</keyword>
<dbReference type="AlphaFoldDB" id="A0AAD4JBE4"/>
<dbReference type="GO" id="GO:0009451">
    <property type="term" value="P:RNA modification"/>
    <property type="evidence" value="ECO:0007669"/>
    <property type="project" value="InterPro"/>
</dbReference>
<accession>A0AAD4JBE4</accession>
<feature type="repeat" description="PPR" evidence="2">
    <location>
        <begin position="457"/>
        <end position="491"/>
    </location>
</feature>
<dbReference type="InterPro" id="IPR046960">
    <property type="entry name" value="PPR_At4g14850-like_plant"/>
</dbReference>
<dbReference type="Pfam" id="PF20431">
    <property type="entry name" value="E_motif"/>
    <property type="match status" value="1"/>
</dbReference>
<evidence type="ECO:0000256" key="2">
    <source>
        <dbReference type="PROSITE-ProRule" id="PRU00708"/>
    </source>
</evidence>
<dbReference type="Gene3D" id="1.25.40.10">
    <property type="entry name" value="Tetratricopeptide repeat domain"/>
    <property type="match status" value="5"/>
</dbReference>
<dbReference type="Proteomes" id="UP001190926">
    <property type="component" value="Unassembled WGS sequence"/>
</dbReference>
<dbReference type="PANTHER" id="PTHR47926">
    <property type="entry name" value="PENTATRICOPEPTIDE REPEAT-CONTAINING PROTEIN"/>
    <property type="match status" value="1"/>
</dbReference>
<feature type="repeat" description="PPR" evidence="2">
    <location>
        <begin position="22"/>
        <end position="56"/>
    </location>
</feature>
<reference evidence="3 4" key="1">
    <citation type="journal article" date="2021" name="Nat. Commun.">
        <title>Incipient diploidization of the medicinal plant Perilla within 10,000 years.</title>
        <authorList>
            <person name="Zhang Y."/>
            <person name="Shen Q."/>
            <person name="Leng L."/>
            <person name="Zhang D."/>
            <person name="Chen S."/>
            <person name="Shi Y."/>
            <person name="Ning Z."/>
            <person name="Chen S."/>
        </authorList>
    </citation>
    <scope>NUCLEOTIDE SEQUENCE [LARGE SCALE GENOMIC DNA]</scope>
    <source>
        <strain evidence="4">cv. PC099</strain>
    </source>
</reference>
<dbReference type="Pfam" id="PF01535">
    <property type="entry name" value="PPR"/>
    <property type="match status" value="9"/>
</dbReference>
<dbReference type="InterPro" id="IPR011990">
    <property type="entry name" value="TPR-like_helical_dom_sf"/>
</dbReference>
<evidence type="ECO:0000313" key="3">
    <source>
        <dbReference type="EMBL" id="KAH6830058.1"/>
    </source>
</evidence>
<dbReference type="FunFam" id="1.25.40.10:FF:000158">
    <property type="entry name" value="pentatricopeptide repeat-containing protein At2g33680"/>
    <property type="match status" value="1"/>
</dbReference>
<dbReference type="GO" id="GO:0003723">
    <property type="term" value="F:RNA binding"/>
    <property type="evidence" value="ECO:0007669"/>
    <property type="project" value="InterPro"/>
</dbReference>
<evidence type="ECO:0000256" key="1">
    <source>
        <dbReference type="ARBA" id="ARBA00022737"/>
    </source>
</evidence>
<dbReference type="FunFam" id="1.25.40.10:FF:000442">
    <property type="entry name" value="Pentatricopeptide repeat-containing protein At3g49710"/>
    <property type="match status" value="1"/>
</dbReference>
<comment type="caution">
    <text evidence="3">The sequence shown here is derived from an EMBL/GenBank/DDBJ whole genome shotgun (WGS) entry which is preliminary data.</text>
</comment>
<proteinExistence type="predicted"/>
<dbReference type="EMBL" id="SDAM02000101">
    <property type="protein sequence ID" value="KAH6830058.1"/>
    <property type="molecule type" value="Genomic_DNA"/>
</dbReference>
<keyword evidence="1" id="KW-0677">Repeat</keyword>
<dbReference type="PANTHER" id="PTHR47926:SF387">
    <property type="entry name" value="PENTATRICOPEPTIDE REPEAT-CONTAINING PROTEIN"/>
    <property type="match status" value="1"/>
</dbReference>
<organism evidence="3 4">
    <name type="scientific">Perilla frutescens var. hirtella</name>
    <name type="common">Perilla citriodora</name>
    <name type="synonym">Perilla setoyensis</name>
    <dbReference type="NCBI Taxonomy" id="608512"/>
    <lineage>
        <taxon>Eukaryota</taxon>
        <taxon>Viridiplantae</taxon>
        <taxon>Streptophyta</taxon>
        <taxon>Embryophyta</taxon>
        <taxon>Tracheophyta</taxon>
        <taxon>Spermatophyta</taxon>
        <taxon>Magnoliopsida</taxon>
        <taxon>eudicotyledons</taxon>
        <taxon>Gunneridae</taxon>
        <taxon>Pentapetalae</taxon>
        <taxon>asterids</taxon>
        <taxon>lamiids</taxon>
        <taxon>Lamiales</taxon>
        <taxon>Lamiaceae</taxon>
        <taxon>Nepetoideae</taxon>
        <taxon>Elsholtzieae</taxon>
        <taxon>Perilla</taxon>
    </lineage>
</organism>
<dbReference type="InterPro" id="IPR046848">
    <property type="entry name" value="E_motif"/>
</dbReference>
<dbReference type="Pfam" id="PF13041">
    <property type="entry name" value="PPR_2"/>
    <property type="match status" value="2"/>
</dbReference>
<dbReference type="InterPro" id="IPR002885">
    <property type="entry name" value="PPR_rpt"/>
</dbReference>
<gene>
    <name evidence="3" type="ORF">C2S53_010596</name>
</gene>